<evidence type="ECO:0000313" key="2">
    <source>
        <dbReference type="EMBL" id="MBB4155101.1"/>
    </source>
</evidence>
<name>A0A840FE57_9SPHN</name>
<dbReference type="InterPro" id="IPR000523">
    <property type="entry name" value="Mg_chelatse_chII-like_cat_dom"/>
</dbReference>
<dbReference type="Gene3D" id="3.30.230.10">
    <property type="match status" value="1"/>
</dbReference>
<dbReference type="Pfam" id="PF13541">
    <property type="entry name" value="ChlI"/>
    <property type="match status" value="1"/>
</dbReference>
<dbReference type="InterPro" id="IPR014721">
    <property type="entry name" value="Ribsml_uS5_D2-typ_fold_subgr"/>
</dbReference>
<dbReference type="AlphaFoldDB" id="A0A840FE57"/>
<dbReference type="GO" id="GO:0005524">
    <property type="term" value="F:ATP binding"/>
    <property type="evidence" value="ECO:0007669"/>
    <property type="project" value="InterPro"/>
</dbReference>
<keyword evidence="3" id="KW-1185">Reference proteome</keyword>
<dbReference type="SUPFAM" id="SSF54211">
    <property type="entry name" value="Ribosomal protein S5 domain 2-like"/>
    <property type="match status" value="1"/>
</dbReference>
<organism evidence="2 3">
    <name type="scientific">Sphingomonas jinjuensis</name>
    <dbReference type="NCBI Taxonomy" id="535907"/>
    <lineage>
        <taxon>Bacteria</taxon>
        <taxon>Pseudomonadati</taxon>
        <taxon>Pseudomonadota</taxon>
        <taxon>Alphaproteobacteria</taxon>
        <taxon>Sphingomonadales</taxon>
        <taxon>Sphingomonadaceae</taxon>
        <taxon>Sphingomonas</taxon>
    </lineage>
</organism>
<feature type="domain" description="Magnesium chelatase ChlI-like catalytic" evidence="1">
    <location>
        <begin position="188"/>
        <end position="215"/>
    </location>
</feature>
<gene>
    <name evidence="2" type="ORF">GGQ80_003018</name>
</gene>
<dbReference type="Proteomes" id="UP000529795">
    <property type="component" value="Unassembled WGS sequence"/>
</dbReference>
<accession>A0A840FE57</accession>
<proteinExistence type="predicted"/>
<dbReference type="Pfam" id="PF01078">
    <property type="entry name" value="Mg_chelatase"/>
    <property type="match status" value="1"/>
</dbReference>
<dbReference type="EMBL" id="JACIEV010000009">
    <property type="protein sequence ID" value="MBB4155101.1"/>
    <property type="molecule type" value="Genomic_DNA"/>
</dbReference>
<evidence type="ECO:0000313" key="3">
    <source>
        <dbReference type="Proteomes" id="UP000529795"/>
    </source>
</evidence>
<dbReference type="InterPro" id="IPR020568">
    <property type="entry name" value="Ribosomal_Su5_D2-typ_SF"/>
</dbReference>
<protein>
    <submittedName>
        <fullName evidence="2">Putative ATPase with chaperone activity</fullName>
    </submittedName>
</protein>
<reference evidence="2 3" key="1">
    <citation type="submission" date="2020-08" db="EMBL/GenBank/DDBJ databases">
        <title>Genomic Encyclopedia of Type Strains, Phase IV (KMG-IV): sequencing the most valuable type-strain genomes for metagenomic binning, comparative biology and taxonomic classification.</title>
        <authorList>
            <person name="Goeker M."/>
        </authorList>
    </citation>
    <scope>NUCLEOTIDE SEQUENCE [LARGE SCALE GENOMIC DNA]</scope>
    <source>
        <strain evidence="2 3">YC6723</strain>
    </source>
</reference>
<sequence length="283" mass="29172">MTAIVRTVAYLGLEARSVEVQVQLIAGLPAFHVVGLGDKAVGESRERVRGAMAALGLALPPKRIVVNLSPADLPKEGSHFDLPIALALMGAMGVVDVEALSDFLVVGELGLDARVAPSPGVLLAALHASQEEKGLICPAAQGSEAAWAGSIEVLAAPDLLAIVNHFKGHGLMSPPPPGEIEPATPGPDLKQVRGQETAKRALEIAAAGGHNLLRSCQATLGRREEVHLTFVAFNARTVPIGVSAVLAGDRLVDLRVTQMTAAPLPPIDAGPLLLDGYAIVAAS</sequence>
<comment type="caution">
    <text evidence="2">The sequence shown here is derived from an EMBL/GenBank/DDBJ whole genome shotgun (WGS) entry which is preliminary data.</text>
</comment>
<evidence type="ECO:0000259" key="1">
    <source>
        <dbReference type="Pfam" id="PF01078"/>
    </source>
</evidence>